<dbReference type="GO" id="GO:0000462">
    <property type="term" value="P:maturation of SSU-rRNA from tricistronic rRNA transcript (SSU-rRNA, 5.8S rRNA, LSU-rRNA)"/>
    <property type="evidence" value="ECO:0007669"/>
    <property type="project" value="EnsemblFungi"/>
</dbReference>
<keyword evidence="14" id="KW-1185">Reference proteome</keyword>
<dbReference type="PANTHER" id="PTHR12933:SF0">
    <property type="entry name" value="U3 SMALL NUCLEOLAR RNA-ASSOCIATED PROTEIN 25 HOMOLOG"/>
    <property type="match status" value="1"/>
</dbReference>
<evidence type="ECO:0000259" key="11">
    <source>
        <dbReference type="Pfam" id="PF06862"/>
    </source>
</evidence>
<dbReference type="InterPro" id="IPR027417">
    <property type="entry name" value="P-loop_NTPase"/>
</dbReference>
<keyword evidence="5 9" id="KW-0690">Ribosome biogenesis</keyword>
<proteinExistence type="inferred from homology"/>
<keyword evidence="8 9" id="KW-0687">Ribonucleoprotein</keyword>
<evidence type="ECO:0000256" key="7">
    <source>
        <dbReference type="ARBA" id="ARBA00023242"/>
    </source>
</evidence>
<organism evidence="13 14">
    <name type="scientific">Suhomyces tanzawaensis NRRL Y-17324</name>
    <dbReference type="NCBI Taxonomy" id="984487"/>
    <lineage>
        <taxon>Eukaryota</taxon>
        <taxon>Fungi</taxon>
        <taxon>Dikarya</taxon>
        <taxon>Ascomycota</taxon>
        <taxon>Saccharomycotina</taxon>
        <taxon>Pichiomycetes</taxon>
        <taxon>Debaryomycetaceae</taxon>
        <taxon>Suhomyces</taxon>
    </lineage>
</organism>
<dbReference type="InterPro" id="IPR053940">
    <property type="entry name" value="UTP25_NTPase-like"/>
</dbReference>
<evidence type="ECO:0000256" key="5">
    <source>
        <dbReference type="ARBA" id="ARBA00022517"/>
    </source>
</evidence>
<dbReference type="Pfam" id="PF22916">
    <property type="entry name" value="UTP25_NTPase-like"/>
    <property type="match status" value="1"/>
</dbReference>
<dbReference type="InterPro" id="IPR010678">
    <property type="entry name" value="UTP25"/>
</dbReference>
<evidence type="ECO:0000256" key="9">
    <source>
        <dbReference type="RuleBase" id="RU365070"/>
    </source>
</evidence>
<evidence type="ECO:0000256" key="6">
    <source>
        <dbReference type="ARBA" id="ARBA00022552"/>
    </source>
</evidence>
<comment type="function">
    <text evidence="1 9">DEAD-box RNA helicase-like protein required for pre-18S rRNA processing, specifically at sites A0, A1, and A2.</text>
</comment>
<evidence type="ECO:0000259" key="12">
    <source>
        <dbReference type="Pfam" id="PF22916"/>
    </source>
</evidence>
<gene>
    <name evidence="13" type="ORF">CANTADRAFT_89111</name>
</gene>
<feature type="domain" description="UTP25 C-terminal" evidence="11">
    <location>
        <begin position="545"/>
        <end position="735"/>
    </location>
</feature>
<feature type="region of interest" description="Disordered" evidence="10">
    <location>
        <begin position="1"/>
        <end position="78"/>
    </location>
</feature>
<name>A0A1E4SP86_9ASCO</name>
<dbReference type="GO" id="GO:0032040">
    <property type="term" value="C:small-subunit processome"/>
    <property type="evidence" value="ECO:0007669"/>
    <property type="project" value="EnsemblFungi"/>
</dbReference>
<dbReference type="Gene3D" id="3.40.50.300">
    <property type="entry name" value="P-loop containing nucleotide triphosphate hydrolases"/>
    <property type="match status" value="1"/>
</dbReference>
<dbReference type="STRING" id="984487.A0A1E4SP86"/>
<dbReference type="AlphaFoldDB" id="A0A1E4SP86"/>
<dbReference type="InterPro" id="IPR053939">
    <property type="entry name" value="UTP25_C"/>
</dbReference>
<feature type="region of interest" description="Disordered" evidence="10">
    <location>
        <begin position="93"/>
        <end position="160"/>
    </location>
</feature>
<protein>
    <recommendedName>
        <fullName evidence="4 9">U3 small nucleolar RNA-associated protein 25</fullName>
        <shortName evidence="9">U3 snoRNA-associated protein 25</shortName>
    </recommendedName>
</protein>
<comment type="subcellular location">
    <subcellularLocation>
        <location evidence="2 9">Nucleus</location>
        <location evidence="2 9">Nucleolus</location>
    </subcellularLocation>
</comment>
<evidence type="ECO:0000313" key="13">
    <source>
        <dbReference type="EMBL" id="ODV81227.1"/>
    </source>
</evidence>
<dbReference type="GO" id="GO:0019843">
    <property type="term" value="F:rRNA binding"/>
    <property type="evidence" value="ECO:0007669"/>
    <property type="project" value="EnsemblFungi"/>
</dbReference>
<comment type="similarity">
    <text evidence="3 9">Belongs to the UTP25 family.</text>
</comment>
<dbReference type="FunFam" id="3.40.50.300:FF:001559">
    <property type="entry name" value="U3 small nucleolar RNA-associated protein 25"/>
    <property type="match status" value="1"/>
</dbReference>
<dbReference type="PANTHER" id="PTHR12933">
    <property type="entry name" value="ORF PROTEIN-RELATED"/>
    <property type="match status" value="1"/>
</dbReference>
<evidence type="ECO:0000256" key="2">
    <source>
        <dbReference type="ARBA" id="ARBA00004604"/>
    </source>
</evidence>
<dbReference type="EMBL" id="KV453910">
    <property type="protein sequence ID" value="ODV81227.1"/>
    <property type="molecule type" value="Genomic_DNA"/>
</dbReference>
<keyword evidence="6 9" id="KW-0698">rRNA processing</keyword>
<reference evidence="14" key="1">
    <citation type="submission" date="2016-05" db="EMBL/GenBank/DDBJ databases">
        <title>Comparative genomics of biotechnologically important yeasts.</title>
        <authorList>
            <consortium name="DOE Joint Genome Institute"/>
            <person name="Riley R."/>
            <person name="Haridas S."/>
            <person name="Wolfe K.H."/>
            <person name="Lopes M.R."/>
            <person name="Hittinger C.T."/>
            <person name="Goker M."/>
            <person name="Salamov A."/>
            <person name="Wisecaver J."/>
            <person name="Long T.M."/>
            <person name="Aerts A.L."/>
            <person name="Barry K."/>
            <person name="Choi C."/>
            <person name="Clum A."/>
            <person name="Coughlan A.Y."/>
            <person name="Deshpande S."/>
            <person name="Douglass A.P."/>
            <person name="Hanson S.J."/>
            <person name="Klenk H.-P."/>
            <person name="Labutti K."/>
            <person name="Lapidus A."/>
            <person name="Lindquist E."/>
            <person name="Lipzen A."/>
            <person name="Meier-Kolthoff J.P."/>
            <person name="Ohm R.A."/>
            <person name="Otillar R.P."/>
            <person name="Pangilinan J."/>
            <person name="Peng Y."/>
            <person name="Rokas A."/>
            <person name="Rosa C.A."/>
            <person name="Scheuner C."/>
            <person name="Sibirny A.A."/>
            <person name="Slot J.C."/>
            <person name="Stielow J.B."/>
            <person name="Sun H."/>
            <person name="Kurtzman C.P."/>
            <person name="Blackwell M."/>
            <person name="Grigoriev I.V."/>
            <person name="Jeffries T.W."/>
        </authorList>
    </citation>
    <scope>NUCLEOTIDE SEQUENCE [LARGE SCALE GENOMIC DNA]</scope>
    <source>
        <strain evidence="14">NRRL Y-17324</strain>
    </source>
</reference>
<dbReference type="Proteomes" id="UP000094285">
    <property type="component" value="Unassembled WGS sequence"/>
</dbReference>
<evidence type="ECO:0000256" key="4">
    <source>
        <dbReference type="ARBA" id="ARBA00015422"/>
    </source>
</evidence>
<accession>A0A1E4SP86</accession>
<evidence type="ECO:0000256" key="8">
    <source>
        <dbReference type="ARBA" id="ARBA00023274"/>
    </source>
</evidence>
<dbReference type="GO" id="GO:0034511">
    <property type="term" value="F:U3 snoRNA binding"/>
    <property type="evidence" value="ECO:0007669"/>
    <property type="project" value="EnsemblFungi"/>
</dbReference>
<comment type="subunit">
    <text evidence="9">Component of the ribosomal small subunit (SSU) processome composed of at least 40 protein subunits and snoRNA U3.</text>
</comment>
<dbReference type="RefSeq" id="XP_020066349.1">
    <property type="nucleotide sequence ID" value="XM_020211528.1"/>
</dbReference>
<feature type="compositionally biased region" description="Basic residues" evidence="10">
    <location>
        <begin position="22"/>
        <end position="31"/>
    </location>
</feature>
<feature type="compositionally biased region" description="Acidic residues" evidence="10">
    <location>
        <begin position="60"/>
        <end position="74"/>
    </location>
</feature>
<dbReference type="GeneID" id="30985664"/>
<keyword evidence="7 9" id="KW-0539">Nucleus</keyword>
<evidence type="ECO:0000256" key="3">
    <source>
        <dbReference type="ARBA" id="ARBA00009223"/>
    </source>
</evidence>
<dbReference type="OrthoDB" id="10264378at2759"/>
<evidence type="ECO:0000256" key="1">
    <source>
        <dbReference type="ARBA" id="ARBA00002883"/>
    </source>
</evidence>
<evidence type="ECO:0000313" key="14">
    <source>
        <dbReference type="Proteomes" id="UP000094285"/>
    </source>
</evidence>
<feature type="domain" description="UTP25 NTP hydrolase-like" evidence="12">
    <location>
        <begin position="262"/>
        <end position="532"/>
    </location>
</feature>
<feature type="compositionally biased region" description="Acidic residues" evidence="10">
    <location>
        <begin position="135"/>
        <end position="155"/>
    </location>
</feature>
<dbReference type="Pfam" id="PF06862">
    <property type="entry name" value="Utp25_C"/>
    <property type="match status" value="1"/>
</dbReference>
<evidence type="ECO:0000256" key="10">
    <source>
        <dbReference type="SAM" id="MobiDB-lite"/>
    </source>
</evidence>
<sequence length="736" mass="85090">MARQKRRSTHAAAEVDPESAPKRARQKHGRQQLRTVTRTARRGDALAAQSENYDNTGDIEASDLNESGDEEVEQEKDTGMAYNALLTLLKSDHQSKTTKTKSNKKQNVVKTEGSSDEKDDEEFSNEELAGVNMNAEEDEEEEVDEEEEEEDEDETNTIQKNPFEAHFNLVTDEYIEEQEKLVVKQNEKWTLSALSKVSNSDYSILSSLPPGKPVATPIDPGSVKNVKDLRLKNRVLEAYEKKYSDNKLNALDLHLASSMFNYKDVCYSYQSFKNDTHRKLYAMHALNHVFNTRDRILKNTAKLKGNREDKLSDEGASALGPEEELELRDQGFTRPKVLILLPTRNACFELVEQLIQLSGSEQQENKKKFTQQFYSDSVTPGNKPDDFKYSFKGNNNDFFCIGIKFTRKTLKLYSSFYSSDIIIASPIGLSMILENPDKKKRQYDFLSSIEVLIIDRANQIEMQNWDHVLTVFKYINKIPKEFHDADFSRIRMWYINDQSKLLRQTLVFSEYLTPNINNILGVKKSINVAGKMKYRPIMDSTNCIMNSIGIKIKQIFQRFDSEINPLQDAELRFKYFINTTLPSLMKSSSYSNGIMIFIPSYYDYLRIKHHMKTSTKFLFGSLDEYSSQSKLDRVRRAFHDGKIKILLYTERLHYFRRFEINGVKTMLMYGLPSNPLFYKELVRFIGKSVYREEVDLDLALVKVLYSKLDVVTLERVVGAERARVLCGGVNELYEFR</sequence>